<protein>
    <submittedName>
        <fullName evidence="2">Outer membrane efflux protein</fullName>
    </submittedName>
</protein>
<dbReference type="PANTHER" id="PTHR30203">
    <property type="entry name" value="OUTER MEMBRANE CATION EFFLUX PROTEIN"/>
    <property type="match status" value="1"/>
</dbReference>
<keyword evidence="1" id="KW-0732">Signal</keyword>
<name>A0A4V3BN64_9RHOO</name>
<proteinExistence type="predicted"/>
<comment type="caution">
    <text evidence="2">The sequence shown here is derived from an EMBL/GenBank/DDBJ whole genome shotgun (WGS) entry which is preliminary data.</text>
</comment>
<dbReference type="GO" id="GO:0015562">
    <property type="term" value="F:efflux transmembrane transporter activity"/>
    <property type="evidence" value="ECO:0007669"/>
    <property type="project" value="InterPro"/>
</dbReference>
<dbReference type="PROSITE" id="PS51257">
    <property type="entry name" value="PROKAR_LIPOPROTEIN"/>
    <property type="match status" value="1"/>
</dbReference>
<dbReference type="Gene3D" id="1.20.1600.10">
    <property type="entry name" value="Outer membrane efflux proteins (OEP)"/>
    <property type="match status" value="1"/>
</dbReference>
<dbReference type="EMBL" id="SNVV01000005">
    <property type="protein sequence ID" value="TDN53392.1"/>
    <property type="molecule type" value="Genomic_DNA"/>
</dbReference>
<evidence type="ECO:0000313" key="3">
    <source>
        <dbReference type="Proteomes" id="UP000295129"/>
    </source>
</evidence>
<feature type="chain" id="PRO_5020270884" evidence="1">
    <location>
        <begin position="30"/>
        <end position="479"/>
    </location>
</feature>
<dbReference type="PANTHER" id="PTHR30203:SF24">
    <property type="entry name" value="BLR4935 PROTEIN"/>
    <property type="match status" value="1"/>
</dbReference>
<feature type="signal peptide" evidence="1">
    <location>
        <begin position="1"/>
        <end position="29"/>
    </location>
</feature>
<dbReference type="AlphaFoldDB" id="A0A4V3BN64"/>
<evidence type="ECO:0000256" key="1">
    <source>
        <dbReference type="SAM" id="SignalP"/>
    </source>
</evidence>
<gene>
    <name evidence="2" type="ORF">C7389_10565</name>
</gene>
<evidence type="ECO:0000313" key="2">
    <source>
        <dbReference type="EMBL" id="TDN53392.1"/>
    </source>
</evidence>
<dbReference type="InterPro" id="IPR010131">
    <property type="entry name" value="MdtP/NodT-like"/>
</dbReference>
<dbReference type="SUPFAM" id="SSF56954">
    <property type="entry name" value="Outer membrane efflux proteins (OEP)"/>
    <property type="match status" value="1"/>
</dbReference>
<keyword evidence="3" id="KW-1185">Reference proteome</keyword>
<dbReference type="Proteomes" id="UP000295129">
    <property type="component" value="Unassembled WGS sequence"/>
</dbReference>
<accession>A0A4V3BN64</accession>
<sequence length="479" mass="51663">MTPKPSRRTPRALALALAAALLASGCASLTLDDNFDEAASFSREHGGTEARWLRGDASRHDAAAAVDRMLTQPLSADDAVRIALGYSPAFQALLADSAAASADATAGARLPNPVFAFERLVRREGGEAELDIGRSLSVSLLDLVLLPTRMKQAESTQRRLRAQLSATLVMQAADARQAWVRAVAAEQALRYREQVGEAAEAGAELARRMRATGSFSLLQQSREQAFHAEAVAETTRARQQALAAREALVRLLGLPPEQAARLRLPERLPELPAQIASEQESSQAGLDQRLDLRILRADLDRIARDAGVSRVTSIVDGLTLGGAVNDETGKPTQRGYEVEVPLPLFDFGDARRAGAEARYLAALNRNAQAAVAAHSRLRESYAVYRSNWQLARHYRDEVVPLRKRVSEEMAYAYNGMLIGVFELLADARSQVAAVAQALDAQRDFWLADAALQAERLGAPTLLPQTETTAAAPAEAAAGH</sequence>
<dbReference type="RefSeq" id="WP_133589963.1">
    <property type="nucleotide sequence ID" value="NZ_SNVV01000005.1"/>
</dbReference>
<organism evidence="2 3">
    <name type="scientific">Azoarcus indigens</name>
    <dbReference type="NCBI Taxonomy" id="29545"/>
    <lineage>
        <taxon>Bacteria</taxon>
        <taxon>Pseudomonadati</taxon>
        <taxon>Pseudomonadota</taxon>
        <taxon>Betaproteobacteria</taxon>
        <taxon>Rhodocyclales</taxon>
        <taxon>Zoogloeaceae</taxon>
        <taxon>Azoarcus</taxon>
    </lineage>
</organism>
<dbReference type="OrthoDB" id="8554634at2"/>
<reference evidence="2 3" key="1">
    <citation type="submission" date="2019-03" db="EMBL/GenBank/DDBJ databases">
        <title>Genomic Encyclopedia of Type Strains, Phase IV (KMG-IV): sequencing the most valuable type-strain genomes for metagenomic binning, comparative biology and taxonomic classification.</title>
        <authorList>
            <person name="Goeker M."/>
        </authorList>
    </citation>
    <scope>NUCLEOTIDE SEQUENCE [LARGE SCALE GENOMIC DNA]</scope>
    <source>
        <strain evidence="2 3">DSM 12121</strain>
    </source>
</reference>